<keyword evidence="3 8" id="KW-0378">Hydrolase</keyword>
<evidence type="ECO:0000256" key="2">
    <source>
        <dbReference type="ARBA" id="ARBA00022763"/>
    </source>
</evidence>
<keyword evidence="2" id="KW-0227">DNA damage</keyword>
<evidence type="ECO:0000313" key="8">
    <source>
        <dbReference type="EMBL" id="VFU14704.1"/>
    </source>
</evidence>
<dbReference type="GO" id="GO:0009432">
    <property type="term" value="P:SOS response"/>
    <property type="evidence" value="ECO:0007669"/>
    <property type="project" value="UniProtKB-KW"/>
</dbReference>
<dbReference type="PANTHER" id="PTHR33516:SF2">
    <property type="entry name" value="LEXA REPRESSOR-RELATED"/>
    <property type="match status" value="1"/>
</dbReference>
<proteinExistence type="inferred from homology"/>
<dbReference type="AlphaFoldDB" id="A0A485LZN7"/>
<dbReference type="InterPro" id="IPR039418">
    <property type="entry name" value="LexA-like"/>
</dbReference>
<keyword evidence="5" id="KW-0234">DNA repair</keyword>
<evidence type="ECO:0000259" key="7">
    <source>
        <dbReference type="Pfam" id="PF00717"/>
    </source>
</evidence>
<dbReference type="EC" id="3.4.21.-" evidence="8"/>
<dbReference type="PANTHER" id="PTHR33516">
    <property type="entry name" value="LEXA REPRESSOR"/>
    <property type="match status" value="1"/>
</dbReference>
<dbReference type="GO" id="GO:0016787">
    <property type="term" value="F:hydrolase activity"/>
    <property type="evidence" value="ECO:0007669"/>
    <property type="project" value="UniProtKB-KW"/>
</dbReference>
<keyword evidence="4" id="KW-0068">Autocatalytic cleavage</keyword>
<gene>
    <name evidence="8" type="primary">umuD</name>
    <name evidence="8" type="ORF">SCFA_300014</name>
</gene>
<dbReference type="NCBIfam" id="NF007621">
    <property type="entry name" value="PRK10276.1"/>
    <property type="match status" value="1"/>
</dbReference>
<accession>A0A485LZN7</accession>
<dbReference type="PRINTS" id="PR00726">
    <property type="entry name" value="LEXASERPTASE"/>
</dbReference>
<evidence type="ECO:0000256" key="1">
    <source>
        <dbReference type="ARBA" id="ARBA00007484"/>
    </source>
</evidence>
<dbReference type="SUPFAM" id="SSF51306">
    <property type="entry name" value="LexA/Signal peptidase"/>
    <property type="match status" value="1"/>
</dbReference>
<evidence type="ECO:0000256" key="5">
    <source>
        <dbReference type="ARBA" id="ARBA00023204"/>
    </source>
</evidence>
<dbReference type="InterPro" id="IPR006197">
    <property type="entry name" value="Peptidase_S24_LexA"/>
</dbReference>
<dbReference type="GO" id="GO:0006355">
    <property type="term" value="P:regulation of DNA-templated transcription"/>
    <property type="evidence" value="ECO:0007669"/>
    <property type="project" value="InterPro"/>
</dbReference>
<dbReference type="EMBL" id="CAADRM010000093">
    <property type="protein sequence ID" value="VFU14704.1"/>
    <property type="molecule type" value="Genomic_DNA"/>
</dbReference>
<dbReference type="CDD" id="cd06529">
    <property type="entry name" value="S24_LexA-like"/>
    <property type="match status" value="1"/>
</dbReference>
<dbReference type="InterPro" id="IPR050077">
    <property type="entry name" value="LexA_repressor"/>
</dbReference>
<dbReference type="Gene3D" id="2.10.109.10">
    <property type="entry name" value="Umud Fragment, subunit A"/>
    <property type="match status" value="1"/>
</dbReference>
<dbReference type="Pfam" id="PF00717">
    <property type="entry name" value="Peptidase_S24"/>
    <property type="match status" value="1"/>
</dbReference>
<comment type="similarity">
    <text evidence="1">Belongs to the peptidase S24 family.</text>
</comment>
<dbReference type="InterPro" id="IPR015927">
    <property type="entry name" value="Peptidase_S24_S26A/B/C"/>
</dbReference>
<dbReference type="GO" id="GO:0006281">
    <property type="term" value="P:DNA repair"/>
    <property type="evidence" value="ECO:0007669"/>
    <property type="project" value="UniProtKB-KW"/>
</dbReference>
<sequence length="141" mass="15503">MHVKEVWGFCRRTDLKIPLFTARISAGFPSPADDFIDKALDLNEFLIEHPSATFFVRVEGTSMIGAGIHPGDVLIVDRAKEPAPGSIVIAVLDGEFTVKRFQVKNGRSFLAAENTDFAPIELTGDMTVEVWGVVTYVIHKA</sequence>
<evidence type="ECO:0000256" key="6">
    <source>
        <dbReference type="ARBA" id="ARBA00023236"/>
    </source>
</evidence>
<evidence type="ECO:0000256" key="4">
    <source>
        <dbReference type="ARBA" id="ARBA00022813"/>
    </source>
</evidence>
<keyword evidence="6" id="KW-0742">SOS response</keyword>
<evidence type="ECO:0000256" key="3">
    <source>
        <dbReference type="ARBA" id="ARBA00022801"/>
    </source>
</evidence>
<dbReference type="InterPro" id="IPR036286">
    <property type="entry name" value="LexA/Signal_pep-like_sf"/>
</dbReference>
<organism evidence="8">
    <name type="scientific">anaerobic digester metagenome</name>
    <dbReference type="NCBI Taxonomy" id="1263854"/>
    <lineage>
        <taxon>unclassified sequences</taxon>
        <taxon>metagenomes</taxon>
        <taxon>ecological metagenomes</taxon>
    </lineage>
</organism>
<reference evidence="8" key="1">
    <citation type="submission" date="2019-03" db="EMBL/GenBank/DDBJ databases">
        <authorList>
            <person name="Hao L."/>
        </authorList>
    </citation>
    <scope>NUCLEOTIDE SEQUENCE</scope>
</reference>
<name>A0A485LZN7_9ZZZZ</name>
<protein>
    <submittedName>
        <fullName evidence="8">DNA polymerase V, subunit D</fullName>
        <ecNumber evidence="8">3.4.21.-</ecNumber>
    </submittedName>
</protein>
<dbReference type="GO" id="GO:0003677">
    <property type="term" value="F:DNA binding"/>
    <property type="evidence" value="ECO:0007669"/>
    <property type="project" value="InterPro"/>
</dbReference>
<feature type="domain" description="Peptidase S24/S26A/S26B/S26C" evidence="7">
    <location>
        <begin position="18"/>
        <end position="134"/>
    </location>
</feature>